<dbReference type="Proteomes" id="UP000030680">
    <property type="component" value="Unassembled WGS sequence"/>
</dbReference>
<dbReference type="OrthoDB" id="544175at2759"/>
<feature type="signal peptide" evidence="3">
    <location>
        <begin position="1"/>
        <end position="23"/>
    </location>
</feature>
<keyword evidence="1" id="KW-0175">Coiled coil</keyword>
<dbReference type="PANTHER" id="PTHR46667">
    <property type="entry name" value="OS05G0182700 PROTEIN"/>
    <property type="match status" value="1"/>
</dbReference>
<dbReference type="GeneID" id="17090362"/>
<feature type="transmembrane region" description="Helical" evidence="2">
    <location>
        <begin position="111"/>
        <end position="129"/>
    </location>
</feature>
<evidence type="ECO:0000313" key="5">
    <source>
        <dbReference type="EMBL" id="EME31738.1"/>
    </source>
</evidence>
<dbReference type="Pfam" id="PF07889">
    <property type="entry name" value="DUF1664"/>
    <property type="match status" value="1"/>
</dbReference>
<keyword evidence="2" id="KW-0812">Transmembrane</keyword>
<dbReference type="InterPro" id="IPR012458">
    <property type="entry name" value="DUF1664"/>
</dbReference>
<evidence type="ECO:0000256" key="3">
    <source>
        <dbReference type="SAM" id="SignalP"/>
    </source>
</evidence>
<sequence length="363" mass="39515">MALASVSTSRLLVLMIGAGISGATLYNHMDGVTSFFKEVSRAAIHSLTKPTKASTSSSGQGNSEELQSLAEQITRLSREVSKSLAAVQESSSRQPLVTFVGNGPGRLGSSGFVFTLSVCGSVVVVAIVAKRFFGFQIWDLAYVSSRRFNQAFETLKGAVTRVSGALSQVQKELSVKIKQVEDKVVESNICLEQKLQDEMEETRRDIYTVGGDVAEVRSIVGNVEQQLEELQNKLRFANRGIYLLCTVVSRLPENTTVEFASGLNPAREELKEFANSAVVEKLGLAYKPTLPGHLDKGALLGLGSALADLEKSNFCTTDSNEANLETSSCPEREKLENVGDFSKNSKSMNFLQGENRRNWKLGR</sequence>
<evidence type="ECO:0000259" key="4">
    <source>
        <dbReference type="Pfam" id="PF07889"/>
    </source>
</evidence>
<protein>
    <recommendedName>
        <fullName evidence="4">DUF1664 domain-containing protein</fullName>
    </recommendedName>
</protein>
<evidence type="ECO:0000256" key="2">
    <source>
        <dbReference type="SAM" id="Phobius"/>
    </source>
</evidence>
<feature type="domain" description="DUF1664" evidence="4">
    <location>
        <begin position="125"/>
        <end position="233"/>
    </location>
</feature>
<keyword evidence="2" id="KW-1133">Transmembrane helix</keyword>
<reference evidence="6" key="1">
    <citation type="journal article" date="2013" name="Science">
        <title>Gene transfer from bacteria and archaea facilitated evolution of an extremophilic eukaryote.</title>
        <authorList>
            <person name="Schonknecht G."/>
            <person name="Chen W.H."/>
            <person name="Ternes C.M."/>
            <person name="Barbier G.G."/>
            <person name="Shrestha R.P."/>
            <person name="Stanke M."/>
            <person name="Brautigam A."/>
            <person name="Baker B.J."/>
            <person name="Banfield J.F."/>
            <person name="Garavito R.M."/>
            <person name="Carr K."/>
            <person name="Wilkerson C."/>
            <person name="Rensing S.A."/>
            <person name="Gagneul D."/>
            <person name="Dickenson N.E."/>
            <person name="Oesterhelt C."/>
            <person name="Lercher M.J."/>
            <person name="Weber A.P."/>
        </authorList>
    </citation>
    <scope>NUCLEOTIDE SEQUENCE [LARGE SCALE GENOMIC DNA]</scope>
    <source>
        <strain evidence="6">074W</strain>
    </source>
</reference>
<accession>M2Y6S3</accession>
<feature type="coiled-coil region" evidence="1">
    <location>
        <begin position="213"/>
        <end position="240"/>
    </location>
</feature>
<evidence type="ECO:0000256" key="1">
    <source>
        <dbReference type="SAM" id="Coils"/>
    </source>
</evidence>
<evidence type="ECO:0000313" key="6">
    <source>
        <dbReference type="Proteomes" id="UP000030680"/>
    </source>
</evidence>
<dbReference type="PANTHER" id="PTHR46667:SF6">
    <property type="entry name" value="OS01G0185100 PROTEIN"/>
    <property type="match status" value="1"/>
</dbReference>
<proteinExistence type="predicted"/>
<gene>
    <name evidence="5" type="ORF">Gasu_11140</name>
</gene>
<keyword evidence="2" id="KW-0472">Membrane</keyword>
<dbReference type="EMBL" id="KB454490">
    <property type="protein sequence ID" value="EME31738.1"/>
    <property type="molecule type" value="Genomic_DNA"/>
</dbReference>
<keyword evidence="6" id="KW-1185">Reference proteome</keyword>
<organism evidence="5 6">
    <name type="scientific">Galdieria sulphuraria</name>
    <name type="common">Red alga</name>
    <dbReference type="NCBI Taxonomy" id="130081"/>
    <lineage>
        <taxon>Eukaryota</taxon>
        <taxon>Rhodophyta</taxon>
        <taxon>Bangiophyceae</taxon>
        <taxon>Galdieriales</taxon>
        <taxon>Galdieriaceae</taxon>
        <taxon>Galdieria</taxon>
    </lineage>
</organism>
<dbReference type="AlphaFoldDB" id="M2Y6S3"/>
<dbReference type="OMA" id="VVESNIC"/>
<dbReference type="RefSeq" id="XP_005708258.1">
    <property type="nucleotide sequence ID" value="XM_005708201.1"/>
</dbReference>
<feature type="chain" id="PRO_5004029282" description="DUF1664 domain-containing protein" evidence="3">
    <location>
        <begin position="24"/>
        <end position="363"/>
    </location>
</feature>
<keyword evidence="3" id="KW-0732">Signal</keyword>
<dbReference type="KEGG" id="gsl:Gasu_11140"/>
<name>M2Y6S3_GALSU</name>
<dbReference type="Gramene" id="EME31738">
    <property type="protein sequence ID" value="EME31738"/>
    <property type="gene ID" value="Gasu_11140"/>
</dbReference>